<dbReference type="Gene3D" id="3.30.200.20">
    <property type="entry name" value="Phosphorylase Kinase, domain 1"/>
    <property type="match status" value="1"/>
</dbReference>
<evidence type="ECO:0000256" key="10">
    <source>
        <dbReference type="ARBA" id="ARBA00022741"/>
    </source>
</evidence>
<dbReference type="PROSITE" id="PS50132">
    <property type="entry name" value="RGS"/>
    <property type="match status" value="1"/>
</dbReference>
<name>A0AA35XGR2_GEOBA</name>
<evidence type="ECO:0000256" key="18">
    <source>
        <dbReference type="ARBA" id="ARBA00023242"/>
    </source>
</evidence>
<dbReference type="PANTHER" id="PTHR24355:SF28">
    <property type="entry name" value="G PROTEIN-COUPLED RECEPTOR KINASE 2"/>
    <property type="match status" value="1"/>
</dbReference>
<dbReference type="GO" id="GO:0005737">
    <property type="term" value="C:cytoplasm"/>
    <property type="evidence" value="ECO:0007669"/>
    <property type="project" value="TreeGrafter"/>
</dbReference>
<feature type="active site" description="Proton acceptor" evidence="20">
    <location>
        <position position="1172"/>
    </location>
</feature>
<dbReference type="Proteomes" id="UP001174909">
    <property type="component" value="Unassembled WGS sequence"/>
</dbReference>
<dbReference type="InterPro" id="IPR017441">
    <property type="entry name" value="Protein_kinase_ATP_BS"/>
</dbReference>
<keyword evidence="17" id="KW-0472">Membrane</keyword>
<keyword evidence="11 26" id="KW-0418">Kinase</keyword>
<evidence type="ECO:0000259" key="25">
    <source>
        <dbReference type="PROSITE" id="PS51285"/>
    </source>
</evidence>
<keyword evidence="7" id="KW-0723">Serine/threonine-protein kinase</keyword>
<keyword evidence="15" id="KW-0811">Translocation</keyword>
<dbReference type="InterPro" id="IPR000961">
    <property type="entry name" value="AGC-kinase_C"/>
</dbReference>
<evidence type="ECO:0000256" key="1">
    <source>
        <dbReference type="ARBA" id="ARBA00004126"/>
    </source>
</evidence>
<evidence type="ECO:0000256" key="14">
    <source>
        <dbReference type="ARBA" id="ARBA00022927"/>
    </source>
</evidence>
<keyword evidence="8" id="KW-0597">Phosphoprotein</keyword>
<dbReference type="SMART" id="SM00315">
    <property type="entry name" value="RGS"/>
    <property type="match status" value="1"/>
</dbReference>
<evidence type="ECO:0000256" key="6">
    <source>
        <dbReference type="ARBA" id="ARBA00022448"/>
    </source>
</evidence>
<dbReference type="PROSITE" id="PS00107">
    <property type="entry name" value="PROTEIN_KINASE_ATP"/>
    <property type="match status" value="1"/>
</dbReference>
<evidence type="ECO:0000256" key="21">
    <source>
        <dbReference type="PROSITE-ProRule" id="PRU10141"/>
    </source>
</evidence>
<dbReference type="GO" id="GO:0009966">
    <property type="term" value="P:regulation of signal transduction"/>
    <property type="evidence" value="ECO:0007669"/>
    <property type="project" value="TreeGrafter"/>
</dbReference>
<gene>
    <name evidence="26" type="ORF">GBAR_LOCUS31664</name>
</gene>
<evidence type="ECO:0000256" key="16">
    <source>
        <dbReference type="ARBA" id="ARBA00023132"/>
    </source>
</evidence>
<comment type="similarity">
    <text evidence="3">Belongs to the nucleoporin Nup84/Nup107 family.</text>
</comment>
<keyword evidence="27" id="KW-1185">Reference proteome</keyword>
<dbReference type="PANTHER" id="PTHR24355">
    <property type="entry name" value="G PROTEIN-COUPLED RECEPTOR KINASE/RIBOSOMAL PROTEIN S6 KINASE"/>
    <property type="match status" value="1"/>
</dbReference>
<reference evidence="26" key="1">
    <citation type="submission" date="2023-03" db="EMBL/GenBank/DDBJ databases">
        <authorList>
            <person name="Steffen K."/>
            <person name="Cardenas P."/>
        </authorList>
    </citation>
    <scope>NUCLEOTIDE SEQUENCE</scope>
</reference>
<keyword evidence="6" id="KW-0813">Transport</keyword>
<dbReference type="GO" id="GO:0051028">
    <property type="term" value="P:mRNA transport"/>
    <property type="evidence" value="ECO:0007669"/>
    <property type="project" value="UniProtKB-KW"/>
</dbReference>
<sequence length="1431" mass="161558">MSTSLKDVLDSTADEEENISLDPEPAGAGDRQWFLRGEPVGLDSAAACDAGTSQRIQHSLFQLDQVLSSPGEHVDEPAANTPRLGLSYNTGEASLMDSSSLLKNLHLPPTPAHNTTLMFPRQVRPYSDTLLEDTVLGEDATVLQDPTRRVGADLVMAFHRELSIHNTPYKVLDLLSALEKCCEVQHKLLTTFEKQTRFSVDQLQSELCLEMATWQLLHILEEDRSEEEGRESLEVLLTVGDGDGDKTLTDRLFARDSCVRQAQLVVDWLEGLARVGLETYPAKAAYFADNVCWENTLHDITHGVDCDVLVTEMDPDACTRQRRKLSGLDERDELSLNKHVFTCIRAGQLEKALSICVSSGQPLKALMLEGWKLHHDPNLGVSATDDAPEQVEGNEFRDVWKSSCWQMVDEQAYDVYEKAAFAALSGNVYKVLPACQTWYDYVWAFFKTLVDVQVEKVLRSQGTTTERELAELPPKYWTSVVLPEQVFQEIETCSSVVIRQQSQSHFHVIQKHIILDDMNGLLKKMVSWLSSKPALHLLRVMAHVGLVARSLGSLRESSQVDVIVEAYVKALTEGQYQSAVALYAAHLPATSQISSYAHLLAGVKEEEEQRQCLELGREAGLDIGMVTKTVVETIRTTGQLEDTDQQSTELDQEVQLTELDLEKIRAINWLVFESAQRHEAIKQGNALIRLFLTTRKFSAAQAVLEKIPADSVQVITRLWQQQAGPSPLPAHITADLTELEALRTYLNSIEKFNCWFQHFHHNKPVQPPEPADKAFHEDATFQHRLVQYRQENEQWKSLAKSLAEEASGALQDVLVFSGGWMSGGREVEEEEDEEGDGDDSALLQLQALRQSCIPKVCFLLHTVLHASHQYKKVTELVEREKEDLGDRGRSKKWKEMLRLPPVAQCLWLRDELDHTYEYLVEQQPIGQELFHQFCAREPLNQCTKFLEEVAGLKLLVDEKFAAAARSVFATYLAEGVRLEVVGEELAVGVETKLSVRPVPRDLFATCVQEARQFLSGQPFVDYVNSPFYWRYLQWKYLEKMPITKNNFRVYRVLGKGGFGLVYACQSKTTGKMYALKKLEKKRVKRRHGEKLALNEKQVLERVSSRFVVSLVYAYQSKDALCMILTLMGGGDLRFHIHNVGEPGLSEPRTVFYAAEIACGLAHLHQARIAYRDMKPDNILLDDRGHVRISDLGLAVHIPEGQSVRGRVGTVGYMAPEVIGNHRYTFQPDWWGLGCVVYEMVHGECPFRQRKERVTRDDVEQRIKEEREHYTAKFTDDAKLFCSQLLDKDSSARLGCGPGGFSTVQAHPFFQYINWSHLLAGQVDPPFMPNEKAVYARDVLDIDPFSSVKGVEMDGSDNEFAAKFSTGAVSQPWQEEMLEMKAFEEINTLHPIERMTMSTNYGAHSGAQHSQSGQGWLRKVFKWKRSTSAPAP</sequence>
<evidence type="ECO:0000256" key="15">
    <source>
        <dbReference type="ARBA" id="ARBA00023010"/>
    </source>
</evidence>
<dbReference type="SUPFAM" id="SSF48097">
    <property type="entry name" value="Regulator of G-protein signaling, RGS"/>
    <property type="match status" value="1"/>
</dbReference>
<evidence type="ECO:0000256" key="13">
    <source>
        <dbReference type="ARBA" id="ARBA00022840"/>
    </source>
</evidence>
<proteinExistence type="inferred from homology"/>
<dbReference type="GO" id="GO:0004703">
    <property type="term" value="F:G protein-coupled receptor kinase activity"/>
    <property type="evidence" value="ECO:0007669"/>
    <property type="project" value="InterPro"/>
</dbReference>
<dbReference type="Pfam" id="PF00069">
    <property type="entry name" value="Pkinase"/>
    <property type="match status" value="1"/>
</dbReference>
<dbReference type="Gene3D" id="1.10.3450.20">
    <property type="match status" value="1"/>
</dbReference>
<dbReference type="GO" id="GO:0031965">
    <property type="term" value="C:nuclear membrane"/>
    <property type="evidence" value="ECO:0007669"/>
    <property type="project" value="UniProtKB-SubCell"/>
</dbReference>
<accession>A0AA35XGR2</accession>
<dbReference type="GO" id="GO:0017056">
    <property type="term" value="F:structural constituent of nuclear pore"/>
    <property type="evidence" value="ECO:0007669"/>
    <property type="project" value="InterPro"/>
</dbReference>
<dbReference type="InterPro" id="IPR016137">
    <property type="entry name" value="RGS"/>
</dbReference>
<feature type="domain" description="RGS" evidence="24">
    <location>
        <begin position="922"/>
        <end position="1032"/>
    </location>
</feature>
<dbReference type="Gene3D" id="1.10.167.10">
    <property type="entry name" value="Regulator of G-protein Signalling 4, domain 2"/>
    <property type="match status" value="1"/>
</dbReference>
<dbReference type="GO" id="GO:0007165">
    <property type="term" value="P:signal transduction"/>
    <property type="evidence" value="ECO:0007669"/>
    <property type="project" value="InterPro"/>
</dbReference>
<feature type="binding site" evidence="21">
    <location>
        <position position="1076"/>
    </location>
    <ligand>
        <name>ATP</name>
        <dbReference type="ChEBI" id="CHEBI:30616"/>
    </ligand>
</feature>
<keyword evidence="10 21" id="KW-0547">Nucleotide-binding</keyword>
<evidence type="ECO:0000256" key="11">
    <source>
        <dbReference type="ARBA" id="ARBA00022777"/>
    </source>
</evidence>
<feature type="region of interest" description="Disordered" evidence="22">
    <location>
        <begin position="1"/>
        <end position="30"/>
    </location>
</feature>
<dbReference type="SMART" id="SM00220">
    <property type="entry name" value="S_TKc"/>
    <property type="match status" value="1"/>
</dbReference>
<feature type="domain" description="Protein kinase" evidence="23">
    <location>
        <begin position="1047"/>
        <end position="1309"/>
    </location>
</feature>
<dbReference type="FunFam" id="1.10.3450.20:FF:000001">
    <property type="entry name" value="Nuclear pore complex protein"/>
    <property type="match status" value="1"/>
</dbReference>
<dbReference type="GO" id="GO:0015031">
    <property type="term" value="P:protein transport"/>
    <property type="evidence" value="ECO:0007669"/>
    <property type="project" value="UniProtKB-KW"/>
</dbReference>
<dbReference type="EMBL" id="CASHTH010004498">
    <property type="protein sequence ID" value="CAI8058223.1"/>
    <property type="molecule type" value="Genomic_DNA"/>
</dbReference>
<dbReference type="Pfam" id="PF04121">
    <property type="entry name" value="Nup84_Nup100"/>
    <property type="match status" value="1"/>
</dbReference>
<keyword evidence="14" id="KW-0653">Protein transport</keyword>
<keyword evidence="26" id="KW-0675">Receptor</keyword>
<evidence type="ECO:0000256" key="22">
    <source>
        <dbReference type="SAM" id="MobiDB-lite"/>
    </source>
</evidence>
<dbReference type="SMART" id="SM00133">
    <property type="entry name" value="S_TK_X"/>
    <property type="match status" value="1"/>
</dbReference>
<dbReference type="InterPro" id="IPR000719">
    <property type="entry name" value="Prot_kinase_dom"/>
</dbReference>
<dbReference type="PROSITE" id="PS51285">
    <property type="entry name" value="AGC_KINASE_CTER"/>
    <property type="match status" value="1"/>
</dbReference>
<dbReference type="Gene3D" id="1.20.190.50">
    <property type="match status" value="1"/>
</dbReference>
<dbReference type="Pfam" id="PF00615">
    <property type="entry name" value="RGS"/>
    <property type="match status" value="1"/>
</dbReference>
<evidence type="ECO:0000313" key="26">
    <source>
        <dbReference type="EMBL" id="CAI8058223.1"/>
    </source>
</evidence>
<dbReference type="InterPro" id="IPR011009">
    <property type="entry name" value="Kinase-like_dom_sf"/>
</dbReference>
<keyword evidence="13 21" id="KW-0067">ATP-binding</keyword>
<dbReference type="SUPFAM" id="SSF56112">
    <property type="entry name" value="Protein kinase-like (PK-like)"/>
    <property type="match status" value="1"/>
</dbReference>
<comment type="caution">
    <text evidence="26">The sequence shown here is derived from an EMBL/GenBank/DDBJ whole genome shotgun (WGS) entry which is preliminary data.</text>
</comment>
<dbReference type="GO" id="GO:0005643">
    <property type="term" value="C:nuclear pore"/>
    <property type="evidence" value="ECO:0007669"/>
    <property type="project" value="UniProtKB-SubCell"/>
</dbReference>
<keyword evidence="16" id="KW-0906">Nuclear pore complex</keyword>
<dbReference type="InterPro" id="IPR044926">
    <property type="entry name" value="RGS_subdomain_2"/>
</dbReference>
<dbReference type="CDD" id="cd05605">
    <property type="entry name" value="STKc_GRK4_like"/>
    <property type="match status" value="1"/>
</dbReference>
<evidence type="ECO:0000256" key="20">
    <source>
        <dbReference type="PIRSR" id="PIRSR600239-51"/>
    </source>
</evidence>
<keyword evidence="18" id="KW-0539">Nucleus</keyword>
<dbReference type="FunFam" id="1.10.510.10:FF:000074">
    <property type="entry name" value="G protein-coupled receptor kinase"/>
    <property type="match status" value="1"/>
</dbReference>
<evidence type="ECO:0000256" key="12">
    <source>
        <dbReference type="ARBA" id="ARBA00022816"/>
    </source>
</evidence>
<evidence type="ECO:0000259" key="24">
    <source>
        <dbReference type="PROSITE" id="PS50132"/>
    </source>
</evidence>
<evidence type="ECO:0000256" key="7">
    <source>
        <dbReference type="ARBA" id="ARBA00022527"/>
    </source>
</evidence>
<comment type="subcellular location">
    <subcellularLocation>
        <location evidence="1">Nucleus membrane</location>
    </subcellularLocation>
    <subcellularLocation>
        <location evidence="2">Nucleus</location>
        <location evidence="2">Nuclear pore complex</location>
    </subcellularLocation>
</comment>
<evidence type="ECO:0000256" key="9">
    <source>
        <dbReference type="ARBA" id="ARBA00022679"/>
    </source>
</evidence>
<protein>
    <recommendedName>
        <fullName evidence="5">Nuclear pore complex protein Nup107</fullName>
    </recommendedName>
    <alternativeName>
        <fullName evidence="19">Nucleoporin Nup107</fullName>
    </alternativeName>
</protein>
<dbReference type="InterPro" id="IPR036305">
    <property type="entry name" value="RGS_sf"/>
</dbReference>
<dbReference type="PRINTS" id="PR00717">
    <property type="entry name" value="GPCRKINASE"/>
</dbReference>
<organism evidence="26 27">
    <name type="scientific">Geodia barretti</name>
    <name type="common">Barrett's horny sponge</name>
    <dbReference type="NCBI Taxonomy" id="519541"/>
    <lineage>
        <taxon>Eukaryota</taxon>
        <taxon>Metazoa</taxon>
        <taxon>Porifera</taxon>
        <taxon>Demospongiae</taxon>
        <taxon>Heteroscleromorpha</taxon>
        <taxon>Tetractinellida</taxon>
        <taxon>Astrophorina</taxon>
        <taxon>Geodiidae</taxon>
        <taxon>Geodia</taxon>
    </lineage>
</organism>
<dbReference type="InterPro" id="IPR008271">
    <property type="entry name" value="Ser/Thr_kinase_AS"/>
</dbReference>
<dbReference type="PROSITE" id="PS50011">
    <property type="entry name" value="PROTEIN_KINASE_DOM"/>
    <property type="match status" value="1"/>
</dbReference>
<evidence type="ECO:0000256" key="3">
    <source>
        <dbReference type="ARBA" id="ARBA00009510"/>
    </source>
</evidence>
<evidence type="ECO:0000313" key="27">
    <source>
        <dbReference type="Proteomes" id="UP001174909"/>
    </source>
</evidence>
<dbReference type="PROSITE" id="PS00108">
    <property type="entry name" value="PROTEIN_KINASE_ST"/>
    <property type="match status" value="1"/>
</dbReference>
<evidence type="ECO:0000256" key="2">
    <source>
        <dbReference type="ARBA" id="ARBA00004567"/>
    </source>
</evidence>
<evidence type="ECO:0000256" key="8">
    <source>
        <dbReference type="ARBA" id="ARBA00022553"/>
    </source>
</evidence>
<feature type="domain" description="AGC-kinase C-terminal" evidence="25">
    <location>
        <begin position="1310"/>
        <end position="1375"/>
    </location>
</feature>
<evidence type="ECO:0000256" key="5">
    <source>
        <dbReference type="ARBA" id="ARBA00016702"/>
    </source>
</evidence>
<keyword evidence="9" id="KW-0808">Transferase</keyword>
<evidence type="ECO:0000256" key="4">
    <source>
        <dbReference type="ARBA" id="ARBA00009793"/>
    </source>
</evidence>
<evidence type="ECO:0000259" key="23">
    <source>
        <dbReference type="PROSITE" id="PS50011"/>
    </source>
</evidence>
<dbReference type="Gene3D" id="1.10.510.10">
    <property type="entry name" value="Transferase(Phosphotransferase) domain 1"/>
    <property type="match status" value="1"/>
</dbReference>
<evidence type="ECO:0000256" key="19">
    <source>
        <dbReference type="ARBA" id="ARBA00078239"/>
    </source>
</evidence>
<evidence type="ECO:0000256" key="17">
    <source>
        <dbReference type="ARBA" id="ARBA00023136"/>
    </source>
</evidence>
<dbReference type="InterPro" id="IPR007252">
    <property type="entry name" value="Nup84/Nup107"/>
</dbReference>
<comment type="similarity">
    <text evidence="4">Belongs to the protein kinase superfamily. AGC Ser/Thr protein kinase family. GPRK subfamily.</text>
</comment>
<dbReference type="InterPro" id="IPR000239">
    <property type="entry name" value="GPCR_kinase"/>
</dbReference>
<keyword evidence="12" id="KW-0509">mRNA transport</keyword>
<dbReference type="GO" id="GO:0005524">
    <property type="term" value="F:ATP binding"/>
    <property type="evidence" value="ECO:0007669"/>
    <property type="project" value="UniProtKB-UniRule"/>
</dbReference>